<name>A0ABR3ZYM4_9LECA</name>
<organism evidence="2 3">
    <name type="scientific">Stereocaulon virgatum</name>
    <dbReference type="NCBI Taxonomy" id="373712"/>
    <lineage>
        <taxon>Eukaryota</taxon>
        <taxon>Fungi</taxon>
        <taxon>Dikarya</taxon>
        <taxon>Ascomycota</taxon>
        <taxon>Pezizomycotina</taxon>
        <taxon>Lecanoromycetes</taxon>
        <taxon>OSLEUM clade</taxon>
        <taxon>Lecanoromycetidae</taxon>
        <taxon>Lecanorales</taxon>
        <taxon>Lecanorineae</taxon>
        <taxon>Stereocaulaceae</taxon>
        <taxon>Stereocaulon</taxon>
    </lineage>
</organism>
<evidence type="ECO:0000313" key="2">
    <source>
        <dbReference type="EMBL" id="KAL2037791.1"/>
    </source>
</evidence>
<feature type="compositionally biased region" description="Basic and acidic residues" evidence="1">
    <location>
        <begin position="107"/>
        <end position="123"/>
    </location>
</feature>
<dbReference type="Proteomes" id="UP001590950">
    <property type="component" value="Unassembled WGS sequence"/>
</dbReference>
<proteinExistence type="predicted"/>
<protein>
    <submittedName>
        <fullName evidence="2">Uncharacterized protein</fullName>
    </submittedName>
</protein>
<evidence type="ECO:0000256" key="1">
    <source>
        <dbReference type="SAM" id="MobiDB-lite"/>
    </source>
</evidence>
<evidence type="ECO:0000313" key="3">
    <source>
        <dbReference type="Proteomes" id="UP001590950"/>
    </source>
</evidence>
<sequence>MPCECEPEKTSAHLRHISVSSSGDSTGSTETLATFSSSIKSVPSSIIRVSTKGHPLQCYGQNWGGPKIWEVAQVEKLMAKCRECQKLWCKKKEQRVVEGGVRVGLQGHEKPKGKGKEAERGGEKVSATKLEKSDARGAAKHDGGYVQDEDSKDGEQKAADDNASNCLEQLFTGQGSDMLRMADNIFERKAFTPLLNDEAKKVGGKNPKEPGCVGQDDRSEEGHWRVEAKSGG</sequence>
<accession>A0ABR3ZYM4</accession>
<feature type="region of interest" description="Disordered" evidence="1">
    <location>
        <begin position="193"/>
        <end position="232"/>
    </location>
</feature>
<feature type="region of interest" description="Disordered" evidence="1">
    <location>
        <begin position="104"/>
        <end position="161"/>
    </location>
</feature>
<feature type="compositionally biased region" description="Basic and acidic residues" evidence="1">
    <location>
        <begin position="215"/>
        <end position="232"/>
    </location>
</feature>
<dbReference type="EMBL" id="JBEFKJ010000037">
    <property type="protein sequence ID" value="KAL2037791.1"/>
    <property type="molecule type" value="Genomic_DNA"/>
</dbReference>
<feature type="compositionally biased region" description="Basic and acidic residues" evidence="1">
    <location>
        <begin position="129"/>
        <end position="143"/>
    </location>
</feature>
<comment type="caution">
    <text evidence="2">The sequence shown here is derived from an EMBL/GenBank/DDBJ whole genome shotgun (WGS) entry which is preliminary data.</text>
</comment>
<gene>
    <name evidence="2" type="ORF">N7G274_009516</name>
</gene>
<keyword evidence="3" id="KW-1185">Reference proteome</keyword>
<reference evidence="2 3" key="1">
    <citation type="submission" date="2024-09" db="EMBL/GenBank/DDBJ databases">
        <title>Rethinking Asexuality: The Enigmatic Case of Functional Sexual Genes in Lepraria (Stereocaulaceae).</title>
        <authorList>
            <person name="Doellman M."/>
            <person name="Sun Y."/>
            <person name="Barcenas-Pena A."/>
            <person name="Lumbsch H.T."/>
            <person name="Grewe F."/>
        </authorList>
    </citation>
    <scope>NUCLEOTIDE SEQUENCE [LARGE SCALE GENOMIC DNA]</scope>
    <source>
        <strain evidence="2 3">Mercado 3170</strain>
    </source>
</reference>